<evidence type="ECO:0000313" key="2">
    <source>
        <dbReference type="Proteomes" id="UP001164539"/>
    </source>
</evidence>
<dbReference type="Proteomes" id="UP001164539">
    <property type="component" value="Chromosome 13"/>
</dbReference>
<gene>
    <name evidence="1" type="ORF">OWV82_022517</name>
</gene>
<organism evidence="1 2">
    <name type="scientific">Melia azedarach</name>
    <name type="common">Chinaberry tree</name>
    <dbReference type="NCBI Taxonomy" id="155640"/>
    <lineage>
        <taxon>Eukaryota</taxon>
        <taxon>Viridiplantae</taxon>
        <taxon>Streptophyta</taxon>
        <taxon>Embryophyta</taxon>
        <taxon>Tracheophyta</taxon>
        <taxon>Spermatophyta</taxon>
        <taxon>Magnoliopsida</taxon>
        <taxon>eudicotyledons</taxon>
        <taxon>Gunneridae</taxon>
        <taxon>Pentapetalae</taxon>
        <taxon>rosids</taxon>
        <taxon>malvids</taxon>
        <taxon>Sapindales</taxon>
        <taxon>Meliaceae</taxon>
        <taxon>Melia</taxon>
    </lineage>
</organism>
<name>A0ACC1WU34_MELAZ</name>
<comment type="caution">
    <text evidence="1">The sequence shown here is derived from an EMBL/GenBank/DDBJ whole genome shotgun (WGS) entry which is preliminary data.</text>
</comment>
<protein>
    <submittedName>
        <fullName evidence="1">Beta-D-xylosidase</fullName>
    </submittedName>
</protein>
<dbReference type="EMBL" id="CM051406">
    <property type="protein sequence ID" value="KAJ4702467.1"/>
    <property type="molecule type" value="Genomic_DNA"/>
</dbReference>
<accession>A0ACC1WU34</accession>
<proteinExistence type="predicted"/>
<reference evidence="1 2" key="1">
    <citation type="journal article" date="2023" name="Science">
        <title>Complex scaffold remodeling in plant triterpene biosynthesis.</title>
        <authorList>
            <person name="De La Pena R."/>
            <person name="Hodgson H."/>
            <person name="Liu J.C."/>
            <person name="Stephenson M.J."/>
            <person name="Martin A.C."/>
            <person name="Owen C."/>
            <person name="Harkess A."/>
            <person name="Leebens-Mack J."/>
            <person name="Jimenez L.E."/>
            <person name="Osbourn A."/>
            <person name="Sattely E.S."/>
        </authorList>
    </citation>
    <scope>NUCLEOTIDE SEQUENCE [LARGE SCALE GENOMIC DNA]</scope>
    <source>
        <strain evidence="2">cv. JPN11</strain>
        <tissue evidence="1">Leaf</tissue>
    </source>
</reference>
<evidence type="ECO:0000313" key="1">
    <source>
        <dbReference type="EMBL" id="KAJ4702467.1"/>
    </source>
</evidence>
<sequence length="127" mass="14892">MEEDWPGGFDRSKGDEQFGTVWINILESDNKRSKTSKMWRITETPREDSFIVRRYAVNDVKGLQDVEGYENTTGLFTRPLKFSACCKHDTAYDVEKWKGVDRFHFDARVTEQDMAETIQPPFEARRC</sequence>
<keyword evidence="2" id="KW-1185">Reference proteome</keyword>